<comment type="similarity">
    <text evidence="2">Belongs to the zinc-containing alcohol dehydrogenase family.</text>
</comment>
<dbReference type="SUPFAM" id="SSF51735">
    <property type="entry name" value="NAD(P)-binding Rossmann-fold domains"/>
    <property type="match status" value="1"/>
</dbReference>
<keyword evidence="9" id="KW-1185">Reference proteome</keyword>
<protein>
    <submittedName>
        <fullName evidence="8">Zinc-binding dehydrogenase</fullName>
    </submittedName>
</protein>
<feature type="domain" description="Alcohol dehydrogenase-like C-terminal" evidence="6">
    <location>
        <begin position="147"/>
        <end position="268"/>
    </location>
</feature>
<evidence type="ECO:0000259" key="7">
    <source>
        <dbReference type="Pfam" id="PF08240"/>
    </source>
</evidence>
<dbReference type="InterPro" id="IPR013154">
    <property type="entry name" value="ADH-like_N"/>
</dbReference>
<dbReference type="Gene3D" id="3.40.50.720">
    <property type="entry name" value="NAD(P)-binding Rossmann-like Domain"/>
    <property type="match status" value="1"/>
</dbReference>
<evidence type="ECO:0000256" key="3">
    <source>
        <dbReference type="ARBA" id="ARBA00022723"/>
    </source>
</evidence>
<dbReference type="Pfam" id="PF08240">
    <property type="entry name" value="ADH_N"/>
    <property type="match status" value="1"/>
</dbReference>
<name>A0ABX1XPV9_9BACL</name>
<dbReference type="RefSeq" id="WP_171641107.1">
    <property type="nucleotide sequence ID" value="NZ_WHOA01000023.1"/>
</dbReference>
<keyword evidence="5" id="KW-0560">Oxidoreductase</keyword>
<evidence type="ECO:0000256" key="5">
    <source>
        <dbReference type="ARBA" id="ARBA00023002"/>
    </source>
</evidence>
<comment type="caution">
    <text evidence="8">The sequence shown here is derived from an EMBL/GenBank/DDBJ whole genome shotgun (WGS) entry which is preliminary data.</text>
</comment>
<dbReference type="CDD" id="cd08255">
    <property type="entry name" value="2-desacetyl-2-hydroxyethyl_bacteriochlorophyllide_like"/>
    <property type="match status" value="1"/>
</dbReference>
<dbReference type="Proteomes" id="UP000616779">
    <property type="component" value="Unassembled WGS sequence"/>
</dbReference>
<accession>A0ABX1XPV9</accession>
<evidence type="ECO:0000313" key="9">
    <source>
        <dbReference type="Proteomes" id="UP000616779"/>
    </source>
</evidence>
<evidence type="ECO:0000256" key="2">
    <source>
        <dbReference type="ARBA" id="ARBA00008072"/>
    </source>
</evidence>
<dbReference type="SUPFAM" id="SSF50129">
    <property type="entry name" value="GroES-like"/>
    <property type="match status" value="1"/>
</dbReference>
<dbReference type="PANTHER" id="PTHR43350">
    <property type="entry name" value="NAD-DEPENDENT ALCOHOL DEHYDROGENASE"/>
    <property type="match status" value="1"/>
</dbReference>
<proteinExistence type="inferred from homology"/>
<dbReference type="EMBL" id="WHOA01000023">
    <property type="protein sequence ID" value="NOU70570.1"/>
    <property type="molecule type" value="Genomic_DNA"/>
</dbReference>
<dbReference type="Pfam" id="PF00107">
    <property type="entry name" value="ADH_zinc_N"/>
    <property type="match status" value="1"/>
</dbReference>
<feature type="domain" description="Alcohol dehydrogenase-like N-terminal" evidence="7">
    <location>
        <begin position="26"/>
        <end position="86"/>
    </location>
</feature>
<dbReference type="Gene3D" id="3.90.180.10">
    <property type="entry name" value="Medium-chain alcohol dehydrogenases, catalytic domain"/>
    <property type="match status" value="2"/>
</dbReference>
<dbReference type="InterPro" id="IPR036291">
    <property type="entry name" value="NAD(P)-bd_dom_sf"/>
</dbReference>
<comment type="cofactor">
    <cofactor evidence="1">
        <name>Zn(2+)</name>
        <dbReference type="ChEBI" id="CHEBI:29105"/>
    </cofactor>
</comment>
<evidence type="ECO:0000256" key="4">
    <source>
        <dbReference type="ARBA" id="ARBA00022833"/>
    </source>
</evidence>
<sequence>MNNTKVMFLSPWQVETVEEKFSPQIGDQEVLVKKLYTLISPGTELAMLSGNEAWFPMPGIPGYAAVSEIVEVGGGVTEFKTGDIVFHYGNHTKYEVVSIRGTFLKVPENLDLKWVPFTRMATVATTAIRVSNIEFGDYVSVTGLGLIGNMAAQLAHLQGATVIGIDLSGERLRIAEQCGVIHVISGGKDSVKEQIAEITHGKGVSTHIEATGVPQVAVQSLEWIAKLGEIIFLGSPRGEYNTDVTEILNYCHLYGRGCITFKGAHEWRYPTEPNEFVKHSLVRNSSIVFELMKQKRLQVEPLISHVLKSEQAKKAYEGLRLDKDQYSGVLFDWSET</sequence>
<keyword evidence="4" id="KW-0862">Zinc</keyword>
<organism evidence="8 9">
    <name type="scientific">Paenibacillus phytorum</name>
    <dbReference type="NCBI Taxonomy" id="2654977"/>
    <lineage>
        <taxon>Bacteria</taxon>
        <taxon>Bacillati</taxon>
        <taxon>Bacillota</taxon>
        <taxon>Bacilli</taxon>
        <taxon>Bacillales</taxon>
        <taxon>Paenibacillaceae</taxon>
        <taxon>Paenibacillus</taxon>
    </lineage>
</organism>
<reference evidence="8 9" key="1">
    <citation type="submission" date="2019-10" db="EMBL/GenBank/DDBJ databases">
        <title>Description of Paenibacillus terrestris sp. nov.</title>
        <authorList>
            <person name="Carlier A."/>
            <person name="Qi S."/>
        </authorList>
    </citation>
    <scope>NUCLEOTIDE SEQUENCE [LARGE SCALE GENOMIC DNA]</scope>
    <source>
        <strain evidence="8 9">LMG 31458</strain>
    </source>
</reference>
<evidence type="ECO:0000259" key="6">
    <source>
        <dbReference type="Pfam" id="PF00107"/>
    </source>
</evidence>
<evidence type="ECO:0000256" key="1">
    <source>
        <dbReference type="ARBA" id="ARBA00001947"/>
    </source>
</evidence>
<dbReference type="InterPro" id="IPR011032">
    <property type="entry name" value="GroES-like_sf"/>
</dbReference>
<evidence type="ECO:0000313" key="8">
    <source>
        <dbReference type="EMBL" id="NOU70570.1"/>
    </source>
</evidence>
<dbReference type="InterPro" id="IPR013149">
    <property type="entry name" value="ADH-like_C"/>
</dbReference>
<keyword evidence="3" id="KW-0479">Metal-binding</keyword>
<gene>
    <name evidence="8" type="ORF">GC098_03805</name>
</gene>
<dbReference type="PANTHER" id="PTHR43350:SF19">
    <property type="entry name" value="D-GULOSIDE 3-DEHYDROGENASE"/>
    <property type="match status" value="1"/>
</dbReference>